<name>D4J8W2_9FIRM</name>
<sequence length="412" mass="47212">MEELEIRQNVIALHNDLRTVNMPDQYKSLFVSILMLDEVEMLAKNDTEQLMADISYVIARRFSGEQAERISEKFTKSCTVSLIRERKSCEEYSLWWFLQQLQKIKSQLKETNMDAISLFYHVFLSYSSGGRNSLGIVLTPEHIADFMAKVINVQPGDSILDICCGTGALLNAASHYNGGGMLYGCERDEGVYDMASISQGVRYENMRLFHSDCYKLRSSNPRLMADKGLLNPPYAMKDHDELEFLLEELKMIRPHGLAAAIVPSKTAYVMSEPYITRRRQLLEEHTLKAVFSMPDDIFNGNGATAVTCIMVFEAHVPHDPSEKTFFGFFKDDGYKKKGKIGRIDEYGKWGEIRQRWLDLYHGNIIMDGVSTLASVGAEDEWLCEAYLRNDYSKLTEDVFRRTIRDYMAYIIS</sequence>
<dbReference type="PANTHER" id="PTHR42933">
    <property type="entry name" value="SLR6095 PROTEIN"/>
    <property type="match status" value="1"/>
</dbReference>
<accession>D4J8W2</accession>
<dbReference type="Proteomes" id="UP000008798">
    <property type="component" value="Chromosome"/>
</dbReference>
<dbReference type="EC" id="2.1.1.72" evidence="1"/>
<dbReference type="PATRIC" id="fig|717962.3.peg.1964"/>
<evidence type="ECO:0000256" key="4">
    <source>
        <dbReference type="ARBA" id="ARBA00022691"/>
    </source>
</evidence>
<evidence type="ECO:0000313" key="9">
    <source>
        <dbReference type="Proteomes" id="UP000008798"/>
    </source>
</evidence>
<dbReference type="KEGG" id="cct:CC1_20650"/>
<evidence type="ECO:0000256" key="5">
    <source>
        <dbReference type="ARBA" id="ARBA00022747"/>
    </source>
</evidence>
<keyword evidence="2 8" id="KW-0489">Methyltransferase</keyword>
<dbReference type="Gene3D" id="3.40.50.150">
    <property type="entry name" value="Vaccinia Virus protein VP39"/>
    <property type="match status" value="1"/>
</dbReference>
<dbReference type="InterPro" id="IPR051537">
    <property type="entry name" value="DNA_Adenine_Mtase"/>
</dbReference>
<dbReference type="RefSeq" id="WP_015514351.1">
    <property type="nucleotide sequence ID" value="NC_021009.1"/>
</dbReference>
<dbReference type="AlphaFoldDB" id="D4J8W2"/>
<dbReference type="CDD" id="cd02440">
    <property type="entry name" value="AdoMet_MTases"/>
    <property type="match status" value="1"/>
</dbReference>
<dbReference type="REBASE" id="28911">
    <property type="entry name" value="CcaGD7ORF20640P"/>
</dbReference>
<keyword evidence="4" id="KW-0949">S-adenosyl-L-methionine</keyword>
<dbReference type="STRING" id="717962.CC1_20650"/>
<keyword evidence="3 8" id="KW-0808">Transferase</keyword>
<dbReference type="PANTHER" id="PTHR42933:SF1">
    <property type="entry name" value="SITE-SPECIFIC DNA-METHYLTRANSFERASE (ADENINE-SPECIFIC)"/>
    <property type="match status" value="1"/>
</dbReference>
<dbReference type="InterPro" id="IPR003356">
    <property type="entry name" value="DNA_methylase_A-5"/>
</dbReference>
<evidence type="ECO:0000259" key="7">
    <source>
        <dbReference type="Pfam" id="PF02384"/>
    </source>
</evidence>
<dbReference type="GO" id="GO:0009007">
    <property type="term" value="F:site-specific DNA-methyltransferase (adenine-specific) activity"/>
    <property type="evidence" value="ECO:0007669"/>
    <property type="project" value="UniProtKB-EC"/>
</dbReference>
<evidence type="ECO:0000313" key="8">
    <source>
        <dbReference type="EMBL" id="CBK80783.1"/>
    </source>
</evidence>
<dbReference type="HOGENOM" id="CLU_015410_2_0_9"/>
<evidence type="ECO:0000256" key="3">
    <source>
        <dbReference type="ARBA" id="ARBA00022679"/>
    </source>
</evidence>
<dbReference type="GO" id="GO:0009307">
    <property type="term" value="P:DNA restriction-modification system"/>
    <property type="evidence" value="ECO:0007669"/>
    <property type="project" value="UniProtKB-KW"/>
</dbReference>
<reference evidence="8 9" key="2">
    <citation type="submission" date="2010-03" db="EMBL/GenBank/DDBJ databases">
        <authorList>
            <person name="Pajon A."/>
        </authorList>
    </citation>
    <scope>NUCLEOTIDE SEQUENCE [LARGE SCALE GENOMIC DNA]</scope>
    <source>
        <strain evidence="8 9">GD/7</strain>
    </source>
</reference>
<dbReference type="GO" id="GO:0032259">
    <property type="term" value="P:methylation"/>
    <property type="evidence" value="ECO:0007669"/>
    <property type="project" value="UniProtKB-KW"/>
</dbReference>
<evidence type="ECO:0000256" key="6">
    <source>
        <dbReference type="ARBA" id="ARBA00047942"/>
    </source>
</evidence>
<dbReference type="GO" id="GO:0008170">
    <property type="term" value="F:N-methyltransferase activity"/>
    <property type="evidence" value="ECO:0007669"/>
    <property type="project" value="InterPro"/>
</dbReference>
<proteinExistence type="predicted"/>
<feature type="domain" description="DNA methylase adenine-specific" evidence="7">
    <location>
        <begin position="114"/>
        <end position="238"/>
    </location>
</feature>
<reference evidence="8 9" key="1">
    <citation type="submission" date="2010-03" db="EMBL/GenBank/DDBJ databases">
        <title>The genome sequence of Coprococcus catus GD/7.</title>
        <authorList>
            <consortium name="metaHIT consortium -- http://www.metahit.eu/"/>
            <person name="Pajon A."/>
            <person name="Turner K."/>
            <person name="Parkhill J."/>
            <person name="Duncan S."/>
            <person name="Flint H."/>
        </authorList>
    </citation>
    <scope>NUCLEOTIDE SEQUENCE [LARGE SCALE GENOMIC DNA]</scope>
    <source>
        <strain evidence="8 9">GD/7</strain>
    </source>
</reference>
<dbReference type="GO" id="GO:0003677">
    <property type="term" value="F:DNA binding"/>
    <property type="evidence" value="ECO:0007669"/>
    <property type="project" value="InterPro"/>
</dbReference>
<gene>
    <name evidence="8" type="ORF">CC1_20650</name>
</gene>
<keyword evidence="5" id="KW-0680">Restriction system</keyword>
<evidence type="ECO:0000256" key="1">
    <source>
        <dbReference type="ARBA" id="ARBA00011900"/>
    </source>
</evidence>
<dbReference type="EMBL" id="FP929038">
    <property type="protein sequence ID" value="CBK80783.1"/>
    <property type="molecule type" value="Genomic_DNA"/>
</dbReference>
<comment type="catalytic activity">
    <reaction evidence="6">
        <text>a 2'-deoxyadenosine in DNA + S-adenosyl-L-methionine = an N(6)-methyl-2'-deoxyadenosine in DNA + S-adenosyl-L-homocysteine + H(+)</text>
        <dbReference type="Rhea" id="RHEA:15197"/>
        <dbReference type="Rhea" id="RHEA-COMP:12418"/>
        <dbReference type="Rhea" id="RHEA-COMP:12419"/>
        <dbReference type="ChEBI" id="CHEBI:15378"/>
        <dbReference type="ChEBI" id="CHEBI:57856"/>
        <dbReference type="ChEBI" id="CHEBI:59789"/>
        <dbReference type="ChEBI" id="CHEBI:90615"/>
        <dbReference type="ChEBI" id="CHEBI:90616"/>
        <dbReference type="EC" id="2.1.1.72"/>
    </reaction>
</comment>
<dbReference type="SUPFAM" id="SSF53335">
    <property type="entry name" value="S-adenosyl-L-methionine-dependent methyltransferases"/>
    <property type="match status" value="1"/>
</dbReference>
<dbReference type="Pfam" id="PF02384">
    <property type="entry name" value="N6_Mtase"/>
    <property type="match status" value="1"/>
</dbReference>
<protein>
    <recommendedName>
        <fullName evidence="1">site-specific DNA-methyltransferase (adenine-specific)</fullName>
        <ecNumber evidence="1">2.1.1.72</ecNumber>
    </recommendedName>
</protein>
<organism evidence="8 9">
    <name type="scientific">Coprococcus catus GD/7</name>
    <dbReference type="NCBI Taxonomy" id="717962"/>
    <lineage>
        <taxon>Bacteria</taxon>
        <taxon>Bacillati</taxon>
        <taxon>Bacillota</taxon>
        <taxon>Clostridia</taxon>
        <taxon>Lachnospirales</taxon>
        <taxon>Lachnospiraceae</taxon>
        <taxon>Coprococcus</taxon>
    </lineage>
</organism>
<dbReference type="PRINTS" id="PR00507">
    <property type="entry name" value="N12N6MTFRASE"/>
</dbReference>
<evidence type="ECO:0000256" key="2">
    <source>
        <dbReference type="ARBA" id="ARBA00022603"/>
    </source>
</evidence>
<dbReference type="InterPro" id="IPR029063">
    <property type="entry name" value="SAM-dependent_MTases_sf"/>
</dbReference>